<dbReference type="RefSeq" id="WP_150899669.1">
    <property type="nucleotide sequence ID" value="NZ_WAAU01000012.1"/>
</dbReference>
<keyword evidence="6" id="KW-1185">Reference proteome</keyword>
<dbReference type="InterPro" id="IPR018060">
    <property type="entry name" value="HTH_AraC"/>
</dbReference>
<dbReference type="AlphaFoldDB" id="A0A7J5AM78"/>
<name>A0A7J5AM78_9FLAO</name>
<dbReference type="PRINTS" id="PR00032">
    <property type="entry name" value="HTHARAC"/>
</dbReference>
<dbReference type="InterPro" id="IPR018062">
    <property type="entry name" value="HTH_AraC-typ_CS"/>
</dbReference>
<organism evidence="5 6">
    <name type="scientific">Tenacibaculum aiptasiae</name>
    <dbReference type="NCBI Taxonomy" id="426481"/>
    <lineage>
        <taxon>Bacteria</taxon>
        <taxon>Pseudomonadati</taxon>
        <taxon>Bacteroidota</taxon>
        <taxon>Flavobacteriia</taxon>
        <taxon>Flavobacteriales</taxon>
        <taxon>Flavobacteriaceae</taxon>
        <taxon>Tenacibaculum</taxon>
    </lineage>
</organism>
<evidence type="ECO:0000256" key="1">
    <source>
        <dbReference type="ARBA" id="ARBA00023015"/>
    </source>
</evidence>
<dbReference type="PROSITE" id="PS01124">
    <property type="entry name" value="HTH_ARAC_FAMILY_2"/>
    <property type="match status" value="1"/>
</dbReference>
<dbReference type="Proteomes" id="UP000467305">
    <property type="component" value="Unassembled WGS sequence"/>
</dbReference>
<dbReference type="Pfam" id="PF02311">
    <property type="entry name" value="AraC_binding"/>
    <property type="match status" value="1"/>
</dbReference>
<gene>
    <name evidence="5" type="ORF">F7018_08785</name>
</gene>
<sequence>MQNNIHREITQLSPSDSFLVYYRVKDEFDFPLHFHPEYEINLIHRGAGVRRIIGDHIEKISDYELVLVGPNLPHCWELHECTNKEIHEVTVHIHNDLLDEKLLSRRVFKSIRDMFNRSIHGILFSEKTTKEVMPRLKNLPKTSGIDYFIEFISILHDLSTSRNQKLLSTTFSNIENFENSDRIKKIYEYIQENYHKKITLDEISELINMSPVSFNRFIKKRTGKTFIAYLNSTRVSAATRLLLETDLSISEIAFKCGFNNIANFNRIFKKVKNCTPSEFKTEFKGIQKVL</sequence>
<dbReference type="InterPro" id="IPR009057">
    <property type="entry name" value="Homeodomain-like_sf"/>
</dbReference>
<evidence type="ECO:0000256" key="2">
    <source>
        <dbReference type="ARBA" id="ARBA00023125"/>
    </source>
</evidence>
<dbReference type="PANTHER" id="PTHR43280">
    <property type="entry name" value="ARAC-FAMILY TRANSCRIPTIONAL REGULATOR"/>
    <property type="match status" value="1"/>
</dbReference>
<dbReference type="Pfam" id="PF12833">
    <property type="entry name" value="HTH_18"/>
    <property type="match status" value="1"/>
</dbReference>
<evidence type="ECO:0000256" key="3">
    <source>
        <dbReference type="ARBA" id="ARBA00023163"/>
    </source>
</evidence>
<dbReference type="InterPro" id="IPR037923">
    <property type="entry name" value="HTH-like"/>
</dbReference>
<dbReference type="EMBL" id="WAAU01000012">
    <property type="protein sequence ID" value="KAB1158702.1"/>
    <property type="molecule type" value="Genomic_DNA"/>
</dbReference>
<keyword evidence="2" id="KW-0238">DNA-binding</keyword>
<dbReference type="SMART" id="SM00342">
    <property type="entry name" value="HTH_ARAC"/>
    <property type="match status" value="1"/>
</dbReference>
<accession>A0A7J5AM78</accession>
<keyword evidence="1" id="KW-0805">Transcription regulation</keyword>
<proteinExistence type="predicted"/>
<reference evidence="5 6" key="1">
    <citation type="submission" date="2019-09" db="EMBL/GenBank/DDBJ databases">
        <authorList>
            <person name="Cao W.R."/>
        </authorList>
    </citation>
    <scope>NUCLEOTIDE SEQUENCE [LARGE SCALE GENOMIC DNA]</scope>
    <source>
        <strain evidence="6">a4</strain>
    </source>
</reference>
<dbReference type="GO" id="GO:0043565">
    <property type="term" value="F:sequence-specific DNA binding"/>
    <property type="evidence" value="ECO:0007669"/>
    <property type="project" value="InterPro"/>
</dbReference>
<comment type="caution">
    <text evidence="5">The sequence shown here is derived from an EMBL/GenBank/DDBJ whole genome shotgun (WGS) entry which is preliminary data.</text>
</comment>
<evidence type="ECO:0000313" key="6">
    <source>
        <dbReference type="Proteomes" id="UP000467305"/>
    </source>
</evidence>
<evidence type="ECO:0000313" key="5">
    <source>
        <dbReference type="EMBL" id="KAB1158702.1"/>
    </source>
</evidence>
<dbReference type="SUPFAM" id="SSF46689">
    <property type="entry name" value="Homeodomain-like"/>
    <property type="match status" value="2"/>
</dbReference>
<dbReference type="InterPro" id="IPR003313">
    <property type="entry name" value="AraC-bd"/>
</dbReference>
<dbReference type="PANTHER" id="PTHR43280:SF27">
    <property type="entry name" value="TRANSCRIPTIONAL REGULATOR MTLR"/>
    <property type="match status" value="1"/>
</dbReference>
<dbReference type="OrthoDB" id="1410704at2"/>
<keyword evidence="3" id="KW-0804">Transcription</keyword>
<protein>
    <submittedName>
        <fullName evidence="5">AraC family transcriptional regulator</fullName>
    </submittedName>
</protein>
<dbReference type="SUPFAM" id="SSF51215">
    <property type="entry name" value="Regulatory protein AraC"/>
    <property type="match status" value="1"/>
</dbReference>
<evidence type="ECO:0000259" key="4">
    <source>
        <dbReference type="PROSITE" id="PS01124"/>
    </source>
</evidence>
<dbReference type="InterPro" id="IPR020449">
    <property type="entry name" value="Tscrpt_reg_AraC-type_HTH"/>
</dbReference>
<feature type="domain" description="HTH araC/xylS-type" evidence="4">
    <location>
        <begin position="184"/>
        <end position="282"/>
    </location>
</feature>
<dbReference type="Gene3D" id="1.10.10.60">
    <property type="entry name" value="Homeodomain-like"/>
    <property type="match status" value="2"/>
</dbReference>
<dbReference type="PROSITE" id="PS00041">
    <property type="entry name" value="HTH_ARAC_FAMILY_1"/>
    <property type="match status" value="1"/>
</dbReference>
<dbReference type="GO" id="GO:0003700">
    <property type="term" value="F:DNA-binding transcription factor activity"/>
    <property type="evidence" value="ECO:0007669"/>
    <property type="project" value="InterPro"/>
</dbReference>